<dbReference type="InterPro" id="IPR006671">
    <property type="entry name" value="Cyclin_N"/>
</dbReference>
<dbReference type="CDD" id="cd20516">
    <property type="entry name" value="CYCLIN_CCND_rpt2"/>
    <property type="match status" value="1"/>
</dbReference>
<sequence>MDLLCAERLADCRLAERDRVIFEDMRVLQNLLDLETVYIPACNYFGTVQKDIQPYMRKVVSTWMLEVCEDQHCEDQVFPLAVNFLDRFLCACGISRRQLQLVAAVCLLLASKIREWHSLSVDVLCLYTDHSISPEEMKNWELLVLSKLKWTVTAVTGFDYVDHVLERVEWSKENPLIRRHAHTLVGLCYTEPELIQSRPSLLATASISAAVRGLNSPSAATVLTSVCAMTRVDPAAAEHVVRHIERVVASETASLQPLPTTSNKVASSASSSAKVMSGAEETGQPETPTDVQDVHF</sequence>
<dbReference type="EMBL" id="BLKM01001149">
    <property type="protein sequence ID" value="GFG39774.1"/>
    <property type="molecule type" value="Genomic_DNA"/>
</dbReference>
<feature type="domain" description="Cyclin C-terminal" evidence="7">
    <location>
        <begin position="155"/>
        <end position="278"/>
    </location>
</feature>
<organism evidence="8 9">
    <name type="scientific">Coptotermes formosanus</name>
    <name type="common">Formosan subterranean termite</name>
    <dbReference type="NCBI Taxonomy" id="36987"/>
    <lineage>
        <taxon>Eukaryota</taxon>
        <taxon>Metazoa</taxon>
        <taxon>Ecdysozoa</taxon>
        <taxon>Arthropoda</taxon>
        <taxon>Hexapoda</taxon>
        <taxon>Insecta</taxon>
        <taxon>Pterygota</taxon>
        <taxon>Neoptera</taxon>
        <taxon>Polyneoptera</taxon>
        <taxon>Dictyoptera</taxon>
        <taxon>Blattodea</taxon>
        <taxon>Blattoidea</taxon>
        <taxon>Termitoidae</taxon>
        <taxon>Rhinotermitidae</taxon>
        <taxon>Coptotermes</taxon>
    </lineage>
</organism>
<dbReference type="Gene3D" id="1.10.472.10">
    <property type="entry name" value="Cyclin-like"/>
    <property type="match status" value="2"/>
</dbReference>
<evidence type="ECO:0000256" key="3">
    <source>
        <dbReference type="ARBA" id="ARBA00023306"/>
    </source>
</evidence>
<evidence type="ECO:0000259" key="7">
    <source>
        <dbReference type="SMART" id="SM01332"/>
    </source>
</evidence>
<evidence type="ECO:0000256" key="2">
    <source>
        <dbReference type="ARBA" id="ARBA00023127"/>
    </source>
</evidence>
<dbReference type="InterPro" id="IPR048258">
    <property type="entry name" value="Cyclins_cyclin-box"/>
</dbReference>
<proteinExistence type="inferred from homology"/>
<evidence type="ECO:0000313" key="9">
    <source>
        <dbReference type="Proteomes" id="UP000502823"/>
    </source>
</evidence>
<dbReference type="OrthoDB" id="306099at2759"/>
<dbReference type="InterPro" id="IPR013763">
    <property type="entry name" value="Cyclin-like_dom"/>
</dbReference>
<feature type="compositionally biased region" description="Polar residues" evidence="5">
    <location>
        <begin position="255"/>
        <end position="265"/>
    </location>
</feature>
<dbReference type="InterPro" id="IPR004367">
    <property type="entry name" value="Cyclin_C-dom"/>
</dbReference>
<comment type="caution">
    <text evidence="8">The sequence shown here is derived from an EMBL/GenBank/DDBJ whole genome shotgun (WGS) entry which is preliminary data.</text>
</comment>
<dbReference type="Pfam" id="PF02984">
    <property type="entry name" value="Cyclin_C"/>
    <property type="match status" value="1"/>
</dbReference>
<dbReference type="PANTHER" id="PTHR10177">
    <property type="entry name" value="CYCLINS"/>
    <property type="match status" value="1"/>
</dbReference>
<keyword evidence="2 4" id="KW-0195">Cyclin</keyword>
<keyword evidence="1" id="KW-0132">Cell division</keyword>
<evidence type="ECO:0000259" key="6">
    <source>
        <dbReference type="SMART" id="SM00385"/>
    </source>
</evidence>
<evidence type="ECO:0000256" key="4">
    <source>
        <dbReference type="RuleBase" id="RU000383"/>
    </source>
</evidence>
<comment type="similarity">
    <text evidence="4">Belongs to the cyclin family.</text>
</comment>
<keyword evidence="9" id="KW-1185">Reference proteome</keyword>
<dbReference type="GO" id="GO:0051301">
    <property type="term" value="P:cell division"/>
    <property type="evidence" value="ECO:0007669"/>
    <property type="project" value="UniProtKB-KW"/>
</dbReference>
<evidence type="ECO:0000256" key="1">
    <source>
        <dbReference type="ARBA" id="ARBA00022618"/>
    </source>
</evidence>
<accession>A0A6L2Q5U7</accession>
<evidence type="ECO:0000313" key="8">
    <source>
        <dbReference type="EMBL" id="GFG39774.1"/>
    </source>
</evidence>
<feature type="region of interest" description="Disordered" evidence="5">
    <location>
        <begin position="255"/>
        <end position="296"/>
    </location>
</feature>
<keyword evidence="3" id="KW-0131">Cell cycle</keyword>
<feature type="domain" description="Cyclin-like" evidence="6">
    <location>
        <begin position="62"/>
        <end position="146"/>
    </location>
</feature>
<dbReference type="AlphaFoldDB" id="A0A6L2Q5U7"/>
<dbReference type="SUPFAM" id="SSF47954">
    <property type="entry name" value="Cyclin-like"/>
    <property type="match status" value="1"/>
</dbReference>
<reference evidence="9" key="1">
    <citation type="submission" date="2020-01" db="EMBL/GenBank/DDBJ databases">
        <title>Draft genome sequence of the Termite Coptotermes fromosanus.</title>
        <authorList>
            <person name="Itakura S."/>
            <person name="Yosikawa Y."/>
            <person name="Umezawa K."/>
        </authorList>
    </citation>
    <scope>NUCLEOTIDE SEQUENCE [LARGE SCALE GENOMIC DNA]</scope>
</reference>
<dbReference type="InterPro" id="IPR039361">
    <property type="entry name" value="Cyclin"/>
</dbReference>
<dbReference type="SMART" id="SM00385">
    <property type="entry name" value="CYCLIN"/>
    <property type="match status" value="2"/>
</dbReference>
<feature type="domain" description="Cyclin-like" evidence="6">
    <location>
        <begin position="159"/>
        <end position="250"/>
    </location>
</feature>
<dbReference type="InterPro" id="IPR036915">
    <property type="entry name" value="Cyclin-like_sf"/>
</dbReference>
<dbReference type="Pfam" id="PF00134">
    <property type="entry name" value="Cyclin_N"/>
    <property type="match status" value="1"/>
</dbReference>
<gene>
    <name evidence="8" type="ORF">Cfor_11388</name>
</gene>
<evidence type="ECO:0000256" key="5">
    <source>
        <dbReference type="SAM" id="MobiDB-lite"/>
    </source>
</evidence>
<dbReference type="Proteomes" id="UP000502823">
    <property type="component" value="Unassembled WGS sequence"/>
</dbReference>
<dbReference type="PROSITE" id="PS00292">
    <property type="entry name" value="CYCLINS"/>
    <property type="match status" value="1"/>
</dbReference>
<protein>
    <submittedName>
        <fullName evidence="8">Uncharacterized protein</fullName>
    </submittedName>
</protein>
<dbReference type="SMART" id="SM01332">
    <property type="entry name" value="Cyclin_C"/>
    <property type="match status" value="1"/>
</dbReference>
<dbReference type="GO" id="GO:0000278">
    <property type="term" value="P:mitotic cell cycle"/>
    <property type="evidence" value="ECO:0007669"/>
    <property type="project" value="UniProtKB-ARBA"/>
</dbReference>
<dbReference type="FunFam" id="1.10.472.10:FF:000003">
    <property type="entry name" value="G1/S-specific cyclin-D2"/>
    <property type="match status" value="1"/>
</dbReference>
<name>A0A6L2Q5U7_COPFO</name>
<dbReference type="InParanoid" id="A0A6L2Q5U7"/>